<dbReference type="Pfam" id="PF00975">
    <property type="entry name" value="Thioesterase"/>
    <property type="match status" value="1"/>
</dbReference>
<dbReference type="GO" id="GO:0008610">
    <property type="term" value="P:lipid biosynthetic process"/>
    <property type="evidence" value="ECO:0007669"/>
    <property type="project" value="TreeGrafter"/>
</dbReference>
<proteinExistence type="inferred from homology"/>
<dbReference type="AlphaFoldDB" id="A0AAJ1ESW9"/>
<dbReference type="Proteomes" id="UP001297422">
    <property type="component" value="Unassembled WGS sequence"/>
</dbReference>
<dbReference type="InterPro" id="IPR012223">
    <property type="entry name" value="TEII"/>
</dbReference>
<dbReference type="SUPFAM" id="SSF53474">
    <property type="entry name" value="alpha/beta-Hydrolases"/>
    <property type="match status" value="1"/>
</dbReference>
<dbReference type="InterPro" id="IPR029058">
    <property type="entry name" value="AB_hydrolase_fold"/>
</dbReference>
<dbReference type="PANTHER" id="PTHR11487:SF0">
    <property type="entry name" value="S-ACYL FATTY ACID SYNTHASE THIOESTERASE, MEDIUM CHAIN"/>
    <property type="match status" value="1"/>
</dbReference>
<evidence type="ECO:0000313" key="4">
    <source>
        <dbReference type="Proteomes" id="UP001297422"/>
    </source>
</evidence>
<reference evidence="3" key="1">
    <citation type="submission" date="2021-10" db="EMBL/GenBank/DDBJ databases">
        <title>Collection of gut derived symbiotic bacterial strains cultured from healthy donors.</title>
        <authorList>
            <person name="Lin H."/>
            <person name="Littmann E."/>
            <person name="Claire K."/>
            <person name="Pamer E."/>
        </authorList>
    </citation>
    <scope>NUCLEOTIDE SEQUENCE</scope>
    <source>
        <strain evidence="3">MSK.23.4</strain>
    </source>
</reference>
<dbReference type="RefSeq" id="WP_173880141.1">
    <property type="nucleotide sequence ID" value="NZ_BAABXJ010000002.1"/>
</dbReference>
<accession>A0AAJ1ESW9</accession>
<evidence type="ECO:0000259" key="2">
    <source>
        <dbReference type="Pfam" id="PF00975"/>
    </source>
</evidence>
<dbReference type="PANTHER" id="PTHR11487">
    <property type="entry name" value="THIOESTERASE"/>
    <property type="match status" value="1"/>
</dbReference>
<name>A0AAJ1ESW9_MEDGN</name>
<evidence type="ECO:0000313" key="3">
    <source>
        <dbReference type="EMBL" id="MCB5495378.1"/>
    </source>
</evidence>
<sequence length="238" mass="28208">MNVIFCIPYAGGAASAYGELKMMAEKRNLRLIPLELAGHASRLTEVPYKDFAEAVDDCYKMITDYLHRNYVESYAIFGHSMGSWITYELVEKLKQDPTVDNPAKLFLSANTIPQIEIDHKTEQYTDDEFWNWIYQLGGMEKELYEMPEFKSYILPIIRNDYRILENYAGKNVPVRDLAMDLYMMGGRQDDISQEEFEEWQRFTSQNMEMEWFEGNHFYFKDEPKRVVDYFCQKMQIES</sequence>
<keyword evidence="3" id="KW-0378">Hydrolase</keyword>
<dbReference type="EMBL" id="JAJBNC010000039">
    <property type="protein sequence ID" value="MCB5495378.1"/>
    <property type="molecule type" value="Genomic_DNA"/>
</dbReference>
<organism evidence="3 4">
    <name type="scientific">Mediterraneibacter gnavus</name>
    <name type="common">Ruminococcus gnavus</name>
    <dbReference type="NCBI Taxonomy" id="33038"/>
    <lineage>
        <taxon>Bacteria</taxon>
        <taxon>Bacillati</taxon>
        <taxon>Bacillota</taxon>
        <taxon>Clostridia</taxon>
        <taxon>Lachnospirales</taxon>
        <taxon>Lachnospiraceae</taxon>
        <taxon>Mediterraneibacter</taxon>
    </lineage>
</organism>
<feature type="domain" description="Thioesterase" evidence="2">
    <location>
        <begin position="4"/>
        <end position="228"/>
    </location>
</feature>
<gene>
    <name evidence="3" type="ORF">LIQ10_16825</name>
</gene>
<evidence type="ECO:0000256" key="1">
    <source>
        <dbReference type="ARBA" id="ARBA00007169"/>
    </source>
</evidence>
<dbReference type="InterPro" id="IPR001031">
    <property type="entry name" value="Thioesterase"/>
</dbReference>
<dbReference type="Gene3D" id="3.40.50.1820">
    <property type="entry name" value="alpha/beta hydrolase"/>
    <property type="match status" value="1"/>
</dbReference>
<comment type="caution">
    <text evidence="3">The sequence shown here is derived from an EMBL/GenBank/DDBJ whole genome shotgun (WGS) entry which is preliminary data.</text>
</comment>
<dbReference type="GO" id="GO:0016787">
    <property type="term" value="F:hydrolase activity"/>
    <property type="evidence" value="ECO:0007669"/>
    <property type="project" value="UniProtKB-KW"/>
</dbReference>
<comment type="similarity">
    <text evidence="1">Belongs to the thioesterase family.</text>
</comment>
<protein>
    <submittedName>
        <fullName evidence="3">Alpha/beta fold hydrolase</fullName>
    </submittedName>
</protein>